<name>A0A8S1HJC4_9PELO</name>
<dbReference type="EMBL" id="CAJGYM010000054">
    <property type="protein sequence ID" value="CAD6195375.1"/>
    <property type="molecule type" value="Genomic_DNA"/>
</dbReference>
<dbReference type="InterPro" id="IPR035126">
    <property type="entry name" value="SCVP"/>
</dbReference>
<gene>
    <name evidence="2" type="ORF">CAUJ_LOCUS11294</name>
</gene>
<evidence type="ECO:0008006" key="4">
    <source>
        <dbReference type="Google" id="ProtNLM"/>
    </source>
</evidence>
<reference evidence="2" key="1">
    <citation type="submission" date="2020-10" db="EMBL/GenBank/DDBJ databases">
        <authorList>
            <person name="Kikuchi T."/>
        </authorList>
    </citation>
    <scope>NUCLEOTIDE SEQUENCE</scope>
    <source>
        <strain evidence="2">NKZ352</strain>
    </source>
</reference>
<keyword evidence="3" id="KW-1185">Reference proteome</keyword>
<dbReference type="Proteomes" id="UP000835052">
    <property type="component" value="Unassembled WGS sequence"/>
</dbReference>
<sequence length="158" mass="16963">MCSKKVFVLVAVAFFGLPEDVRACGSVDVIPVTTAGPSSTLASTTTMGPGRKRRSIVDVDDVSVITFITDVIFAEQSEEDVQKLVEEISSSVSEKDGAMTGAQYKVNSFEDNGKLAVRYTIQNASCQQVTKFASTAKFYAKFISVATVECNHEGQESA</sequence>
<accession>A0A8S1HJC4</accession>
<protein>
    <recommendedName>
        <fullName evidence="4">Cystatin domain-containing protein</fullName>
    </recommendedName>
</protein>
<organism evidence="2 3">
    <name type="scientific">Caenorhabditis auriculariae</name>
    <dbReference type="NCBI Taxonomy" id="2777116"/>
    <lineage>
        <taxon>Eukaryota</taxon>
        <taxon>Metazoa</taxon>
        <taxon>Ecdysozoa</taxon>
        <taxon>Nematoda</taxon>
        <taxon>Chromadorea</taxon>
        <taxon>Rhabditida</taxon>
        <taxon>Rhabditina</taxon>
        <taxon>Rhabditomorpha</taxon>
        <taxon>Rhabditoidea</taxon>
        <taxon>Rhabditidae</taxon>
        <taxon>Peloderinae</taxon>
        <taxon>Caenorhabditis</taxon>
    </lineage>
</organism>
<evidence type="ECO:0000313" key="3">
    <source>
        <dbReference type="Proteomes" id="UP000835052"/>
    </source>
</evidence>
<feature type="chain" id="PRO_5035797965" description="Cystatin domain-containing protein" evidence="1">
    <location>
        <begin position="24"/>
        <end position="158"/>
    </location>
</feature>
<evidence type="ECO:0000256" key="1">
    <source>
        <dbReference type="SAM" id="SignalP"/>
    </source>
</evidence>
<dbReference type="Pfam" id="PF17619">
    <property type="entry name" value="SCVP"/>
    <property type="match status" value="1"/>
</dbReference>
<comment type="caution">
    <text evidence="2">The sequence shown here is derived from an EMBL/GenBank/DDBJ whole genome shotgun (WGS) entry which is preliminary data.</text>
</comment>
<proteinExistence type="predicted"/>
<dbReference type="AlphaFoldDB" id="A0A8S1HJC4"/>
<feature type="signal peptide" evidence="1">
    <location>
        <begin position="1"/>
        <end position="23"/>
    </location>
</feature>
<evidence type="ECO:0000313" key="2">
    <source>
        <dbReference type="EMBL" id="CAD6195375.1"/>
    </source>
</evidence>
<keyword evidence="1" id="KW-0732">Signal</keyword>